<name>A0A919YE25_9BACL</name>
<evidence type="ECO:0000313" key="3">
    <source>
        <dbReference type="Proteomes" id="UP000682811"/>
    </source>
</evidence>
<dbReference type="AlphaFoldDB" id="A0A919YE25"/>
<comment type="caution">
    <text evidence="2">The sequence shown here is derived from an EMBL/GenBank/DDBJ whole genome shotgun (WGS) entry which is preliminary data.</text>
</comment>
<organism evidence="2 3">
    <name type="scientific">Paenibacillus azoreducens</name>
    <dbReference type="NCBI Taxonomy" id="116718"/>
    <lineage>
        <taxon>Bacteria</taxon>
        <taxon>Bacillati</taxon>
        <taxon>Bacillota</taxon>
        <taxon>Bacilli</taxon>
        <taxon>Bacillales</taxon>
        <taxon>Paenibacillaceae</taxon>
        <taxon>Paenibacillus</taxon>
    </lineage>
</organism>
<protein>
    <submittedName>
        <fullName evidence="2">Uncharacterized protein</fullName>
    </submittedName>
</protein>
<feature type="coiled-coil region" evidence="1">
    <location>
        <begin position="120"/>
        <end position="147"/>
    </location>
</feature>
<keyword evidence="3" id="KW-1185">Reference proteome</keyword>
<sequence length="328" mass="37855">MGYSTDENPSAGFPLLQSFLDRKKENEVCRRRKELLAQKHSLKNNRTDGNEAEKHAFEAAWYDHQLEWIASVHRMCGESIAWDQIAATMPPFPRGEKGPREKLAEASCLEYKPTRMQKLLKQDDAIRRELEKRLEEAKEQDRQEYTRWKNVTDFAHSILEGNRTAYLQVLEEIAPLADLQMMGSGLEYTVVDALTVEVEMDVNSGQMIPHESKQLSGDGMFTANPLRMEERYELERQYVCGSVLRVARELCAVLPVDTVLVHAKDTKFNRETGQEEYVTVLSIRFERPLLSKLDLEKAICPQLKAYFHHHVKFDAAWGFLPVEQLGRL</sequence>
<dbReference type="Proteomes" id="UP000682811">
    <property type="component" value="Unassembled WGS sequence"/>
</dbReference>
<evidence type="ECO:0000313" key="2">
    <source>
        <dbReference type="EMBL" id="GIO47948.1"/>
    </source>
</evidence>
<keyword evidence="1" id="KW-0175">Coiled coil</keyword>
<dbReference type="EMBL" id="BORT01000010">
    <property type="protein sequence ID" value="GIO47948.1"/>
    <property type="molecule type" value="Genomic_DNA"/>
</dbReference>
<dbReference type="RefSeq" id="WP_212978683.1">
    <property type="nucleotide sequence ID" value="NZ_AP025343.1"/>
</dbReference>
<accession>A0A919YE25</accession>
<evidence type="ECO:0000256" key="1">
    <source>
        <dbReference type="SAM" id="Coils"/>
    </source>
</evidence>
<gene>
    <name evidence="2" type="ORF">J34TS1_27130</name>
</gene>
<reference evidence="2 3" key="1">
    <citation type="submission" date="2021-03" db="EMBL/GenBank/DDBJ databases">
        <title>Antimicrobial resistance genes in bacteria isolated from Japanese honey, and their potential for conferring macrolide and lincosamide resistance in the American foulbrood pathogen Paenibacillus larvae.</title>
        <authorList>
            <person name="Okamoto M."/>
            <person name="Kumagai M."/>
            <person name="Kanamori H."/>
            <person name="Takamatsu D."/>
        </authorList>
    </citation>
    <scope>NUCLEOTIDE SEQUENCE [LARGE SCALE GENOMIC DNA]</scope>
    <source>
        <strain evidence="2 3">J34TS1</strain>
    </source>
</reference>
<proteinExistence type="predicted"/>